<feature type="domain" description="PDZ" evidence="5">
    <location>
        <begin position="278"/>
        <end position="370"/>
    </location>
</feature>
<reference evidence="6 7" key="1">
    <citation type="journal article" date="2016" name="Nat. Commun.">
        <title>Thousands of microbial genomes shed light on interconnected biogeochemical processes in an aquifer system.</title>
        <authorList>
            <person name="Anantharaman K."/>
            <person name="Brown C.T."/>
            <person name="Hug L.A."/>
            <person name="Sharon I."/>
            <person name="Castelle C.J."/>
            <person name="Probst A.J."/>
            <person name="Thomas B.C."/>
            <person name="Singh A."/>
            <person name="Wilkins M.J."/>
            <person name="Karaoz U."/>
            <person name="Brodie E.L."/>
            <person name="Williams K.H."/>
            <person name="Hubbard S.S."/>
            <person name="Banfield J.F."/>
        </authorList>
    </citation>
    <scope>NUCLEOTIDE SEQUENCE [LARGE SCALE GENOMIC DNA]</scope>
</reference>
<keyword evidence="2" id="KW-0378">Hydrolase</keyword>
<dbReference type="InterPro" id="IPR009003">
    <property type="entry name" value="Peptidase_S1_PA"/>
</dbReference>
<dbReference type="Gene3D" id="2.40.10.120">
    <property type="match status" value="1"/>
</dbReference>
<dbReference type="PANTHER" id="PTHR43343">
    <property type="entry name" value="PEPTIDASE S12"/>
    <property type="match status" value="1"/>
</dbReference>
<dbReference type="InterPro" id="IPR001940">
    <property type="entry name" value="Peptidase_S1C"/>
</dbReference>
<dbReference type="Pfam" id="PF13180">
    <property type="entry name" value="PDZ_2"/>
    <property type="match status" value="1"/>
</dbReference>
<sequence length="473" mass="49825">MRLQRTALFLAQMITLGLAIAFVLTVFWPGLIQREQPTIEIRESTTPAGIAPGSGPVSYANAVEKAAPAVVNINTAKLVTVRRNPFFDDPVFRQFFGTAPDGGGARKRLETSLGSGVIFSGQGYILTNHHVIHGADAIQVFLRDGRSAPARLIGSDPETDVAVLKIDLPALPVITLGQSDKTHIGDVVLAIGNPFGVGQTVTMGIVSATGRSKLGINTFENFIQTDAAINPGNSGGALVDANGNLIGINTAIFSQSGGSVGIGFAIPISLAKDVMEQIIQHGRPQRGWLGIEAQQLTAELSAALKLPPDTKGVVVTGLLRGGPADRAGLRPGDVIVSIDNDALSDARQALGLIAQRKPGEKIRLRIVREGKSLSLEAKPSSARRRPCVPSDPRPRQPSKYSADSSVTCQKGSCASRAPFCRRAVSARALSDRSWYCLARRRLTWAMTPAGDGVGPSPVMPAAPAPGRMAPPWG</sequence>
<dbReference type="PRINTS" id="PR00834">
    <property type="entry name" value="PROTEASES2C"/>
</dbReference>
<keyword evidence="4" id="KW-0472">Membrane</keyword>
<accession>A0A1F6UMI7</accession>
<evidence type="ECO:0000313" key="7">
    <source>
        <dbReference type="Proteomes" id="UP000177950"/>
    </source>
</evidence>
<protein>
    <recommendedName>
        <fullName evidence="5">PDZ domain-containing protein</fullName>
    </recommendedName>
</protein>
<evidence type="ECO:0000313" key="6">
    <source>
        <dbReference type="EMBL" id="OGI58589.1"/>
    </source>
</evidence>
<evidence type="ECO:0000259" key="5">
    <source>
        <dbReference type="PROSITE" id="PS50106"/>
    </source>
</evidence>
<keyword evidence="4" id="KW-1133">Transmembrane helix</keyword>
<dbReference type="Gene3D" id="2.30.42.10">
    <property type="match status" value="1"/>
</dbReference>
<dbReference type="Pfam" id="PF13365">
    <property type="entry name" value="Trypsin_2"/>
    <property type="match status" value="1"/>
</dbReference>
<dbReference type="GO" id="GO:0006508">
    <property type="term" value="P:proteolysis"/>
    <property type="evidence" value="ECO:0007669"/>
    <property type="project" value="UniProtKB-KW"/>
</dbReference>
<proteinExistence type="predicted"/>
<keyword evidence="1" id="KW-0645">Protease</keyword>
<dbReference type="SUPFAM" id="SSF50156">
    <property type="entry name" value="PDZ domain-like"/>
    <property type="match status" value="1"/>
</dbReference>
<keyword evidence="4" id="KW-0812">Transmembrane</keyword>
<gene>
    <name evidence="6" type="ORF">A2V58_04200</name>
</gene>
<dbReference type="GO" id="GO:0004252">
    <property type="term" value="F:serine-type endopeptidase activity"/>
    <property type="evidence" value="ECO:0007669"/>
    <property type="project" value="InterPro"/>
</dbReference>
<dbReference type="AlphaFoldDB" id="A0A1F6UMI7"/>
<name>A0A1F6UMI7_9PROT</name>
<evidence type="ECO:0000256" key="2">
    <source>
        <dbReference type="ARBA" id="ARBA00022801"/>
    </source>
</evidence>
<dbReference type="PANTHER" id="PTHR43343:SF3">
    <property type="entry name" value="PROTEASE DO-LIKE 8, CHLOROPLASTIC"/>
    <property type="match status" value="1"/>
</dbReference>
<feature type="transmembrane region" description="Helical" evidence="4">
    <location>
        <begin position="7"/>
        <end position="28"/>
    </location>
</feature>
<dbReference type="InterPro" id="IPR036034">
    <property type="entry name" value="PDZ_sf"/>
</dbReference>
<evidence type="ECO:0000256" key="1">
    <source>
        <dbReference type="ARBA" id="ARBA00022670"/>
    </source>
</evidence>
<dbReference type="Proteomes" id="UP000177950">
    <property type="component" value="Unassembled WGS sequence"/>
</dbReference>
<evidence type="ECO:0000256" key="4">
    <source>
        <dbReference type="SAM" id="Phobius"/>
    </source>
</evidence>
<dbReference type="PROSITE" id="PS50106">
    <property type="entry name" value="PDZ"/>
    <property type="match status" value="1"/>
</dbReference>
<evidence type="ECO:0000256" key="3">
    <source>
        <dbReference type="SAM" id="MobiDB-lite"/>
    </source>
</evidence>
<dbReference type="InterPro" id="IPR051201">
    <property type="entry name" value="Chloro_Bact_Ser_Proteases"/>
</dbReference>
<dbReference type="InterPro" id="IPR001478">
    <property type="entry name" value="PDZ"/>
</dbReference>
<dbReference type="EMBL" id="MFSV01000067">
    <property type="protein sequence ID" value="OGI58589.1"/>
    <property type="molecule type" value="Genomic_DNA"/>
</dbReference>
<dbReference type="SUPFAM" id="SSF50494">
    <property type="entry name" value="Trypsin-like serine proteases"/>
    <property type="match status" value="1"/>
</dbReference>
<comment type="caution">
    <text evidence="6">The sequence shown here is derived from an EMBL/GenBank/DDBJ whole genome shotgun (WGS) entry which is preliminary data.</text>
</comment>
<feature type="region of interest" description="Disordered" evidence="3">
    <location>
        <begin position="375"/>
        <end position="406"/>
    </location>
</feature>
<organism evidence="6 7">
    <name type="scientific">Candidatus Muproteobacteria bacterium RBG_19FT_COMBO_61_10</name>
    <dbReference type="NCBI Taxonomy" id="1817761"/>
    <lineage>
        <taxon>Bacteria</taxon>
        <taxon>Pseudomonadati</taxon>
        <taxon>Pseudomonadota</taxon>
        <taxon>Candidatus Muproteobacteria</taxon>
    </lineage>
</organism>
<dbReference type="SMART" id="SM00228">
    <property type="entry name" value="PDZ"/>
    <property type="match status" value="1"/>
</dbReference>